<dbReference type="EMBL" id="BQNB010011755">
    <property type="protein sequence ID" value="GJS94754.1"/>
    <property type="molecule type" value="Genomic_DNA"/>
</dbReference>
<sequence>MRTKRDPKIPQNLVDFVHSINNTKTKNKASVSVKKTVKVGNQKLNVRDSGESKRKNDRDRNVVKNCDRDECVEDEVMNGSDGFVGDLSGAQFPPINAQMRNSERGKIQDCLVQEITDNGNGNVECDKPDAVSEGSASKTVNKDDSSKKDGEKGNDNAGNIRGVWNMKFAEIVNANRIDNKLMVISTKMSDDGGQVTYSEARVGMVLDKAKPRKLPIWVKILNVPMEAWSVKGVSALASSLGKPIIIDDMTTRMCAKGECRLSFATVLIEIEAGKDMKKEIEGIANENVRVNSKSNADRPFTVVQNRKVNYEKEKKQDNTMGNPSGAYEKRDNSRKGNNETREENEDKTKRKSTMNKSNGKGGVENEKNEEVMKDASTYNRYTLLNALVGEDELIPPIDQRKIVDEYMNQENEVCDMESPGWNNEMKKYYKDRKELFDATKELELEEDVENGMQDDGEFGLRNEANGEDGNIHVGMSTSDKQKEVRKIIKEENLQLCGIIETHIKYQNILQVSKKVFENWDFTSYREDNSKGCRIIVGWNSNKLRVWVIAKAKQCMFLLVETLCQKIGFFCTIVYASNSYNERRKLWKELGNQKIITNGVPWVIMGDFNVTLSVEEHFNGSSAPSSEMNEFSECIRGIEVEDILSSGLYNNVERKFKVSQAEVDRQPHNDEVKAKICKILSEYYEAIKDESNIIMQKAKVEWLKDGDRNTKFFHKIIKGRLHKGRVMSVCNEKGERFENEKVVKQFVKHFQEFLRKKDVVTNFPIDKIVFPNKLSIEEADRMCRDVNEVEVKNAMFDIEDSKAPGPDGYTTRFYKSAWSVIGKDICKAVKDFLVTGRLLGESAFIAGRQITDNILLAQELFKGYNRKQKTKKVAFKIDLQKAYDTINQDFIKVVLVQFGFPSKMVDWIMVCVSTTKFSININGERDGYFSRGRGLRQGDPMSPYLFTLVIEVFNIIMRKNIGENKDFKYHHRCRKLEITHLCFADGLLVFCHKDTKSVSVIKEAFEEFSSYSCLKANMNKSTVFFGGMTNAEQSIILDIVPFAIGKLPVRYLGVPLITKKVNATDCKPLIDKVKNRVLDWRNKALSYSGRLQLISSVLRELTKGKAKVSWDNVCKPKEQGWLGIKNLQVKWVNTEILRGKSVWVVNASANSSARWNEMLKLKDKIRKHVLWKIGDGQKINTWYDNWNAIGPLCEIITTREIYEAGLSIKTNIVDLVMSYEDNWPDR</sequence>
<dbReference type="PANTHER" id="PTHR33116:SF76">
    <property type="entry name" value="DUF4283 DOMAIN-CONTAINING PROTEIN"/>
    <property type="match status" value="1"/>
</dbReference>
<dbReference type="SUPFAM" id="SSF56219">
    <property type="entry name" value="DNase I-like"/>
    <property type="match status" value="1"/>
</dbReference>
<dbReference type="InterPro" id="IPR000477">
    <property type="entry name" value="RT_dom"/>
</dbReference>
<keyword evidence="3" id="KW-0695">RNA-directed DNA polymerase</keyword>
<feature type="region of interest" description="Disordered" evidence="1">
    <location>
        <begin position="118"/>
        <end position="156"/>
    </location>
</feature>
<dbReference type="SUPFAM" id="SSF56672">
    <property type="entry name" value="DNA/RNA polymerases"/>
    <property type="match status" value="1"/>
</dbReference>
<accession>A0ABQ4ZWR2</accession>
<feature type="compositionally biased region" description="Basic and acidic residues" evidence="1">
    <location>
        <begin position="140"/>
        <end position="154"/>
    </location>
</feature>
<feature type="compositionally biased region" description="Basic and acidic residues" evidence="1">
    <location>
        <begin position="327"/>
        <end position="348"/>
    </location>
</feature>
<evidence type="ECO:0000313" key="3">
    <source>
        <dbReference type="EMBL" id="GJS94754.1"/>
    </source>
</evidence>
<feature type="domain" description="Reverse transcriptase" evidence="2">
    <location>
        <begin position="734"/>
        <end position="1055"/>
    </location>
</feature>
<dbReference type="CDD" id="cd01650">
    <property type="entry name" value="RT_nLTR_like"/>
    <property type="match status" value="1"/>
</dbReference>
<comment type="caution">
    <text evidence="3">The sequence shown here is derived from an EMBL/GenBank/DDBJ whole genome shotgun (WGS) entry which is preliminary data.</text>
</comment>
<feature type="region of interest" description="Disordered" evidence="1">
    <location>
        <begin position="295"/>
        <end position="371"/>
    </location>
</feature>
<keyword evidence="3" id="KW-0808">Transferase</keyword>
<gene>
    <name evidence="3" type="ORF">Tco_0801722</name>
</gene>
<dbReference type="PANTHER" id="PTHR33116">
    <property type="entry name" value="REVERSE TRANSCRIPTASE ZINC-BINDING DOMAIN-CONTAINING PROTEIN-RELATED-RELATED"/>
    <property type="match status" value="1"/>
</dbReference>
<dbReference type="PROSITE" id="PS50878">
    <property type="entry name" value="RT_POL"/>
    <property type="match status" value="1"/>
</dbReference>
<dbReference type="Gene3D" id="3.60.10.10">
    <property type="entry name" value="Endonuclease/exonuclease/phosphatase"/>
    <property type="match status" value="1"/>
</dbReference>
<dbReference type="Pfam" id="PF00078">
    <property type="entry name" value="RVT_1"/>
    <property type="match status" value="1"/>
</dbReference>
<organism evidence="3 4">
    <name type="scientific">Tanacetum coccineum</name>
    <dbReference type="NCBI Taxonomy" id="301880"/>
    <lineage>
        <taxon>Eukaryota</taxon>
        <taxon>Viridiplantae</taxon>
        <taxon>Streptophyta</taxon>
        <taxon>Embryophyta</taxon>
        <taxon>Tracheophyta</taxon>
        <taxon>Spermatophyta</taxon>
        <taxon>Magnoliopsida</taxon>
        <taxon>eudicotyledons</taxon>
        <taxon>Gunneridae</taxon>
        <taxon>Pentapetalae</taxon>
        <taxon>asterids</taxon>
        <taxon>campanulids</taxon>
        <taxon>Asterales</taxon>
        <taxon>Asteraceae</taxon>
        <taxon>Asteroideae</taxon>
        <taxon>Anthemideae</taxon>
        <taxon>Anthemidinae</taxon>
        <taxon>Tanacetum</taxon>
    </lineage>
</organism>
<keyword evidence="3" id="KW-0548">Nucleotidyltransferase</keyword>
<reference evidence="3" key="2">
    <citation type="submission" date="2022-01" db="EMBL/GenBank/DDBJ databases">
        <authorList>
            <person name="Yamashiro T."/>
            <person name="Shiraishi A."/>
            <person name="Satake H."/>
            <person name="Nakayama K."/>
        </authorList>
    </citation>
    <scope>NUCLEOTIDE SEQUENCE</scope>
</reference>
<protein>
    <submittedName>
        <fullName evidence="3">RNA-directed DNA polymerase, eukaryota, reverse transcriptase zinc-binding domain protein</fullName>
    </submittedName>
</protein>
<keyword evidence="4" id="KW-1185">Reference proteome</keyword>
<evidence type="ECO:0000256" key="1">
    <source>
        <dbReference type="SAM" id="MobiDB-lite"/>
    </source>
</evidence>
<reference evidence="3" key="1">
    <citation type="journal article" date="2022" name="Int. J. Mol. Sci.">
        <title>Draft Genome of Tanacetum Coccineum: Genomic Comparison of Closely Related Tanacetum-Family Plants.</title>
        <authorList>
            <person name="Yamashiro T."/>
            <person name="Shiraishi A."/>
            <person name="Nakayama K."/>
            <person name="Satake H."/>
        </authorList>
    </citation>
    <scope>NUCLEOTIDE SEQUENCE</scope>
</reference>
<dbReference type="GO" id="GO:0003964">
    <property type="term" value="F:RNA-directed DNA polymerase activity"/>
    <property type="evidence" value="ECO:0007669"/>
    <property type="project" value="UniProtKB-KW"/>
</dbReference>
<feature type="compositionally biased region" description="Basic and acidic residues" evidence="1">
    <location>
        <begin position="308"/>
        <end position="317"/>
    </location>
</feature>
<dbReference type="Proteomes" id="UP001151760">
    <property type="component" value="Unassembled WGS sequence"/>
</dbReference>
<name>A0ABQ4ZWR2_9ASTR</name>
<dbReference type="InterPro" id="IPR043502">
    <property type="entry name" value="DNA/RNA_pol_sf"/>
</dbReference>
<proteinExistence type="predicted"/>
<evidence type="ECO:0000259" key="2">
    <source>
        <dbReference type="PROSITE" id="PS50878"/>
    </source>
</evidence>
<evidence type="ECO:0000313" key="4">
    <source>
        <dbReference type="Proteomes" id="UP001151760"/>
    </source>
</evidence>
<dbReference type="InterPro" id="IPR036691">
    <property type="entry name" value="Endo/exonu/phosph_ase_sf"/>
</dbReference>